<feature type="region of interest" description="Disordered" evidence="3">
    <location>
        <begin position="130"/>
        <end position="208"/>
    </location>
</feature>
<dbReference type="InterPro" id="IPR011045">
    <property type="entry name" value="N2O_reductase_N"/>
</dbReference>
<organism evidence="5 6">
    <name type="scientific">Saccharomonospora marina XMU15</name>
    <dbReference type="NCBI Taxonomy" id="882083"/>
    <lineage>
        <taxon>Bacteria</taxon>
        <taxon>Bacillati</taxon>
        <taxon>Actinomycetota</taxon>
        <taxon>Actinomycetes</taxon>
        <taxon>Pseudonocardiales</taxon>
        <taxon>Pseudonocardiaceae</taxon>
        <taxon>Saccharomonospora</taxon>
    </lineage>
</organism>
<evidence type="ECO:0000313" key="6">
    <source>
        <dbReference type="Proteomes" id="UP000004926"/>
    </source>
</evidence>
<gene>
    <name evidence="5" type="ORF">SacmaDRAFT_5488</name>
</gene>
<feature type="domain" description="Blue (type 1) copper" evidence="4">
    <location>
        <begin position="51"/>
        <end position="132"/>
    </location>
</feature>
<evidence type="ECO:0000313" key="5">
    <source>
        <dbReference type="EMBL" id="EHR53604.1"/>
    </source>
</evidence>
<feature type="compositionally biased region" description="Low complexity" evidence="3">
    <location>
        <begin position="153"/>
        <end position="188"/>
    </location>
</feature>
<dbReference type="RefSeq" id="WP_009156978.1">
    <property type="nucleotide sequence ID" value="NZ_CM001439.1"/>
</dbReference>
<evidence type="ECO:0000256" key="1">
    <source>
        <dbReference type="ARBA" id="ARBA00022723"/>
    </source>
</evidence>
<name>H5X901_9PSEU</name>
<dbReference type="EMBL" id="CM001439">
    <property type="protein sequence ID" value="EHR53604.1"/>
    <property type="molecule type" value="Genomic_DNA"/>
</dbReference>
<evidence type="ECO:0000256" key="2">
    <source>
        <dbReference type="ARBA" id="ARBA00023008"/>
    </source>
</evidence>
<evidence type="ECO:0000256" key="3">
    <source>
        <dbReference type="SAM" id="MobiDB-lite"/>
    </source>
</evidence>
<dbReference type="Proteomes" id="UP000004926">
    <property type="component" value="Chromosome"/>
</dbReference>
<dbReference type="GO" id="GO:0005507">
    <property type="term" value="F:copper ion binding"/>
    <property type="evidence" value="ECO:0007669"/>
    <property type="project" value="InterPro"/>
</dbReference>
<keyword evidence="1" id="KW-0479">Metal-binding</keyword>
<dbReference type="Gene3D" id="2.60.40.420">
    <property type="entry name" value="Cupredoxins - blue copper proteins"/>
    <property type="match status" value="2"/>
</dbReference>
<dbReference type="PANTHER" id="PTHR36507:SF1">
    <property type="entry name" value="BLL1555 PROTEIN"/>
    <property type="match status" value="1"/>
</dbReference>
<keyword evidence="6" id="KW-1185">Reference proteome</keyword>
<dbReference type="STRING" id="882083.SacmaDRAFT_5488"/>
<dbReference type="InterPro" id="IPR008972">
    <property type="entry name" value="Cupredoxin"/>
</dbReference>
<proteinExistence type="predicted"/>
<feature type="compositionally biased region" description="Pro residues" evidence="3">
    <location>
        <begin position="137"/>
        <end position="152"/>
    </location>
</feature>
<dbReference type="HOGENOM" id="CLU_013721_0_0_11"/>
<dbReference type="PANTHER" id="PTHR36507">
    <property type="entry name" value="BLL1555 PROTEIN"/>
    <property type="match status" value="1"/>
</dbReference>
<reference evidence="5 6" key="1">
    <citation type="journal article" date="2012" name="Stand. Genomic Sci.">
        <title>Genome sequence of the ocean sediment bacterium Saccharomonospora marina type strain (XMU15(T)).</title>
        <authorList>
            <person name="Klenk H.P."/>
            <person name="Lu M."/>
            <person name="Lucas S."/>
            <person name="Lapidus A."/>
            <person name="Copeland A."/>
            <person name="Pitluck S."/>
            <person name="Goodwin L.A."/>
            <person name="Han C."/>
            <person name="Tapia R."/>
            <person name="Brambilla E.M."/>
            <person name="Potter G."/>
            <person name="Land M."/>
            <person name="Ivanova N."/>
            <person name="Rohde M."/>
            <person name="Goker M."/>
            <person name="Detter J.C."/>
            <person name="Li W.J."/>
            <person name="Kyrpides N.C."/>
            <person name="Woyke T."/>
        </authorList>
    </citation>
    <scope>NUCLEOTIDE SEQUENCE [LARGE SCALE GENOMIC DNA]</scope>
    <source>
        <strain evidence="5 6">XMU15</strain>
    </source>
</reference>
<protein>
    <submittedName>
        <fullName evidence="5">Plastocyanin</fullName>
    </submittedName>
</protein>
<dbReference type="eggNOG" id="COG3794">
    <property type="taxonomic scope" value="Bacteria"/>
</dbReference>
<dbReference type="AlphaFoldDB" id="H5X901"/>
<evidence type="ECO:0000259" key="4">
    <source>
        <dbReference type="Pfam" id="PF00127"/>
    </source>
</evidence>
<dbReference type="SUPFAM" id="SSF49503">
    <property type="entry name" value="Cupredoxins"/>
    <property type="match status" value="2"/>
</dbReference>
<dbReference type="InterPro" id="IPR000923">
    <property type="entry name" value="BlueCu_1"/>
</dbReference>
<dbReference type="InterPro" id="IPR015943">
    <property type="entry name" value="WD40/YVTN_repeat-like_dom_sf"/>
</dbReference>
<dbReference type="eggNOG" id="COG3391">
    <property type="taxonomic scope" value="Bacteria"/>
</dbReference>
<dbReference type="Pfam" id="PF00127">
    <property type="entry name" value="Copper-bind"/>
    <property type="match status" value="1"/>
</dbReference>
<dbReference type="Gene3D" id="2.130.10.10">
    <property type="entry name" value="YVTN repeat-like/Quinoprotein amine dehydrogenase"/>
    <property type="match status" value="2"/>
</dbReference>
<dbReference type="GO" id="GO:0009055">
    <property type="term" value="F:electron transfer activity"/>
    <property type="evidence" value="ECO:0007669"/>
    <property type="project" value="InterPro"/>
</dbReference>
<dbReference type="SUPFAM" id="SSF50974">
    <property type="entry name" value="Nitrous oxide reductase, N-terminal domain"/>
    <property type="match status" value="1"/>
</dbReference>
<accession>H5X901</accession>
<sequence length="943" mass="100245">MRSPQLRRMFSSGRYRKSRLRASRVLAATTVFALSAMGVVFAGPVASAATHTVEQRNFQFVPGTLSIATGDTVTWTNNETDGSVHSVVQSGGSEINSPDIPPGGSFSHTFNNPGEYRLTCRFHPDMFMTVSVGGGGTPPPTSTQPTTTPPPTSSTTAPPSTTQPPSSSTQPPSSTQSPTSSPTGTQTGEPEVPSGPGGAPIGVGPLPISFDLTDDNGAWFDTNLNLFGTRSLAVAELPRVNLGSLLGSAGLLDLNNLPLLGDGGLLGGSLGSVLNTGMPQLESLLPADVGGLGDLGVDPAQLLNLDKLLGAVNEILPVGDPRIGQVNDLVGQLLEQLSELPADLPVSLEDLPVGVELQGLLENLTTWASNDISLPVTVNFNVAKPSAESAHTATSLIWPEGAKGFPFDQGGAWVGTQSVQLTEPGLYAFACKIHPYMLGAVVVDDPLTPGLDFGKKLRVNSRNLSVPSNADVVMQLVQKFFNITAPSNWQQFSDTEEKLWNPSYPPVPILTYDEEGKPQLIPVLDLFLKQKFDTPKTLPALGKKPAVPGVGEVWIDTQKEEYAEKSKVGSATKVNTETWTIDRKVSLPGIDMNNPHNMWTDKDEKYIYQTEWFDDQLNVIDRKSGELVRQIEVGPDPSHVMTRTDTDQVLVAINGGAAVMELSPGATRIDRRLATQEPGSKIAHPHGFWTAGDASVTMTPNVNTYNSSIIDLQTGQLRQERTGELPIAVGMDAENKTAYVADFLGGTVSCISLTAQDMCDDGGTKTHYKSIDLWANYDPVKGGTGPFGGLPIQIPVAPDNSAVLVANTLTSNITVIDPKTDETVKYLPCDAGCHGINFGAKKGGGYYAYVASKFSNAMTIVDTDPNGDGDPSDAKIAGKFVLDSQENTQTDGEITKFDGFGGMGVLPIPLVYNGWVQNVPDNAVNSQLTCRQRNPVDYGSKCS</sequence>
<keyword evidence="2" id="KW-0186">Copper</keyword>
<dbReference type="InterPro" id="IPR052721">
    <property type="entry name" value="ET_Amicyanin"/>
</dbReference>